<accession>A0A4D6M8R6</accession>
<evidence type="ECO:0000313" key="5">
    <source>
        <dbReference type="Proteomes" id="UP000501690"/>
    </source>
</evidence>
<dbReference type="InterPro" id="IPR001748">
    <property type="entry name" value="BUD31"/>
</dbReference>
<organism evidence="4 5">
    <name type="scientific">Vigna unguiculata</name>
    <name type="common">Cowpea</name>
    <dbReference type="NCBI Taxonomy" id="3917"/>
    <lineage>
        <taxon>Eukaryota</taxon>
        <taxon>Viridiplantae</taxon>
        <taxon>Streptophyta</taxon>
        <taxon>Embryophyta</taxon>
        <taxon>Tracheophyta</taxon>
        <taxon>Spermatophyta</taxon>
        <taxon>Magnoliopsida</taxon>
        <taxon>eudicotyledons</taxon>
        <taxon>Gunneridae</taxon>
        <taxon>Pentapetalae</taxon>
        <taxon>rosids</taxon>
        <taxon>fabids</taxon>
        <taxon>Fabales</taxon>
        <taxon>Fabaceae</taxon>
        <taxon>Papilionoideae</taxon>
        <taxon>50 kb inversion clade</taxon>
        <taxon>NPAAA clade</taxon>
        <taxon>indigoferoid/millettioid clade</taxon>
        <taxon>Phaseoleae</taxon>
        <taxon>Vigna</taxon>
    </lineage>
</organism>
<sequence>MTTHFPSYYDATLMILEGDCHDSSKHKHRCVTGGIYNYTMQLKAVDAGPSFELNLYKQVDHLLHYTKKKNNLGCNNRTKQHVISKELYEFCLDQGYADRNLIVKWKKHHLQHHLLPCNGLHDHRQTQVDRIYNHTHIKGTLSFDSIPHDEYLKIPLLPHLQATTCRIRAGSLLRWLSIRSKVRNVPRLPNSSAKYRRTIFLDPSVRATTRTLTPATLANLSHNSRISRVHPSSRAITQEMSF</sequence>
<evidence type="ECO:0000313" key="4">
    <source>
        <dbReference type="EMBL" id="QCD96898.1"/>
    </source>
</evidence>
<evidence type="ECO:0000256" key="1">
    <source>
        <dbReference type="ARBA" id="ARBA00004123"/>
    </source>
</evidence>
<dbReference type="Proteomes" id="UP000501690">
    <property type="component" value="Linkage Group LG6"/>
</dbReference>
<comment type="similarity">
    <text evidence="2">Belongs to the BUD31 (G10) family.</text>
</comment>
<evidence type="ECO:0000256" key="2">
    <source>
        <dbReference type="ARBA" id="ARBA00005287"/>
    </source>
</evidence>
<protein>
    <submittedName>
        <fullName evidence="4">Bud site selection protein 31</fullName>
    </submittedName>
</protein>
<keyword evidence="5" id="KW-1185">Reference proteome</keyword>
<name>A0A4D6M8R6_VIGUN</name>
<dbReference type="Pfam" id="PF01125">
    <property type="entry name" value="BUD31"/>
    <property type="match status" value="1"/>
</dbReference>
<gene>
    <name evidence="4" type="ORF">DEO72_LG6g1608</name>
</gene>
<evidence type="ECO:0000256" key="3">
    <source>
        <dbReference type="ARBA" id="ARBA00023242"/>
    </source>
</evidence>
<dbReference type="EMBL" id="CP039350">
    <property type="protein sequence ID" value="QCD96898.1"/>
    <property type="molecule type" value="Genomic_DNA"/>
</dbReference>
<dbReference type="AlphaFoldDB" id="A0A4D6M8R6"/>
<proteinExistence type="inferred from homology"/>
<dbReference type="GO" id="GO:0005634">
    <property type="term" value="C:nucleus"/>
    <property type="evidence" value="ECO:0007669"/>
    <property type="project" value="UniProtKB-SubCell"/>
</dbReference>
<reference evidence="4 5" key="1">
    <citation type="submission" date="2019-04" db="EMBL/GenBank/DDBJ databases">
        <title>An improved genome assembly and genetic linkage map for asparagus bean, Vigna unguiculata ssp. sesquipedialis.</title>
        <authorList>
            <person name="Xia Q."/>
            <person name="Zhang R."/>
            <person name="Dong Y."/>
        </authorList>
    </citation>
    <scope>NUCLEOTIDE SEQUENCE [LARGE SCALE GENOMIC DNA]</scope>
    <source>
        <tissue evidence="4">Leaf</tissue>
    </source>
</reference>
<keyword evidence="3" id="KW-0539">Nucleus</keyword>
<comment type="subcellular location">
    <subcellularLocation>
        <location evidence="1">Nucleus</location>
    </subcellularLocation>
</comment>